<proteinExistence type="predicted"/>
<dbReference type="STRING" id="521011.Mpal_1576"/>
<evidence type="ECO:0000259" key="1">
    <source>
        <dbReference type="Pfam" id="PF01022"/>
    </source>
</evidence>
<name>B8GIS6_METPE</name>
<dbReference type="GO" id="GO:0003700">
    <property type="term" value="F:DNA-binding transcription factor activity"/>
    <property type="evidence" value="ECO:0007669"/>
    <property type="project" value="InterPro"/>
</dbReference>
<keyword evidence="3" id="KW-1185">Reference proteome</keyword>
<dbReference type="RefSeq" id="WP_012618208.1">
    <property type="nucleotide sequence ID" value="NC_011832.1"/>
</dbReference>
<dbReference type="CDD" id="cd00090">
    <property type="entry name" value="HTH_ARSR"/>
    <property type="match status" value="1"/>
</dbReference>
<gene>
    <name evidence="2" type="ordered locus">Mpal_1576</name>
</gene>
<dbReference type="eggNOG" id="arCOG00734">
    <property type="taxonomic scope" value="Archaea"/>
</dbReference>
<dbReference type="SUPFAM" id="SSF46785">
    <property type="entry name" value="Winged helix' DNA-binding domain"/>
    <property type="match status" value="1"/>
</dbReference>
<dbReference type="InterPro" id="IPR036390">
    <property type="entry name" value="WH_DNA-bd_sf"/>
</dbReference>
<accession>B8GIS6</accession>
<protein>
    <submittedName>
        <fullName evidence="2">Regulatory protein, ArsR</fullName>
    </submittedName>
</protein>
<dbReference type="InterPro" id="IPR016723">
    <property type="entry name" value="Tscrpt_reg_ArsR_prd"/>
</dbReference>
<evidence type="ECO:0000313" key="2">
    <source>
        <dbReference type="EMBL" id="ACL16889.1"/>
    </source>
</evidence>
<dbReference type="InterPro" id="IPR001845">
    <property type="entry name" value="HTH_ArsR_DNA-bd_dom"/>
</dbReference>
<dbReference type="Pfam" id="PF01022">
    <property type="entry name" value="HTH_5"/>
    <property type="match status" value="1"/>
</dbReference>
<dbReference type="PIRSF" id="PIRSF018357">
    <property type="entry name" value="Trans_reg_ArsR_prd"/>
    <property type="match status" value="1"/>
</dbReference>
<dbReference type="AlphaFoldDB" id="B8GIS6"/>
<dbReference type="EMBL" id="CP001338">
    <property type="protein sequence ID" value="ACL16889.1"/>
    <property type="molecule type" value="Genomic_DNA"/>
</dbReference>
<dbReference type="KEGG" id="mpl:Mpal_1576"/>
<evidence type="ECO:0000313" key="3">
    <source>
        <dbReference type="Proteomes" id="UP000002457"/>
    </source>
</evidence>
<reference evidence="2 3" key="1">
    <citation type="journal article" date="2015" name="Genome Announc.">
        <title>Complete Genome Sequence of Methanosphaerula palustris E1-9CT, a Hydrogenotrophic Methanogen Isolated from a Minerotrophic Fen Peatland.</title>
        <authorList>
            <person name="Cadillo-Quiroz H."/>
            <person name="Browne P."/>
            <person name="Kyrpides N."/>
            <person name="Woyke T."/>
            <person name="Goodwin L."/>
            <person name="Detter C."/>
            <person name="Yavitt J.B."/>
            <person name="Zinder S.H."/>
        </authorList>
    </citation>
    <scope>NUCLEOTIDE SEQUENCE [LARGE SCALE GENOMIC DNA]</scope>
    <source>
        <strain evidence="3">ATCC BAA-1556 / DSM 19958 / E1-9c</strain>
    </source>
</reference>
<dbReference type="GeneID" id="7271121"/>
<organism evidence="2 3">
    <name type="scientific">Methanosphaerula palustris (strain ATCC BAA-1556 / DSM 19958 / E1-9c)</name>
    <dbReference type="NCBI Taxonomy" id="521011"/>
    <lineage>
        <taxon>Archaea</taxon>
        <taxon>Methanobacteriati</taxon>
        <taxon>Methanobacteriota</taxon>
        <taxon>Stenosarchaea group</taxon>
        <taxon>Methanomicrobia</taxon>
        <taxon>Methanomicrobiales</taxon>
        <taxon>Methanoregulaceae</taxon>
        <taxon>Methanosphaerula</taxon>
    </lineage>
</organism>
<dbReference type="InterPro" id="IPR036388">
    <property type="entry name" value="WH-like_DNA-bd_sf"/>
</dbReference>
<dbReference type="InterPro" id="IPR011991">
    <property type="entry name" value="ArsR-like_HTH"/>
</dbReference>
<sequence>MSTSSNSELQDLKEELSIFRSEFHRFAERSNQQHLDTIIRDLQSRYADLFIDHQIDDARHDLCERMVHDCPMHDQCFTHFIEFLSTTAEHIRTGEITQEMVISYRQKIDELQSRGKFTGCPTCIGDMAALFDKQLDLMRSLGILRQEKTNARTVTDIPEEVVVREIFEPIGNVQRFQMLKSLGTGTRSFSDLSRLTGLKAGNLLFHIRKLTDSGMILQRHERGDYIITDRGYQTLLGVAALYESLS</sequence>
<feature type="domain" description="HTH arsR-type" evidence="1">
    <location>
        <begin position="174"/>
        <end position="216"/>
    </location>
</feature>
<dbReference type="Proteomes" id="UP000002457">
    <property type="component" value="Chromosome"/>
</dbReference>
<dbReference type="Gene3D" id="1.10.10.10">
    <property type="entry name" value="Winged helix-like DNA-binding domain superfamily/Winged helix DNA-binding domain"/>
    <property type="match status" value="1"/>
</dbReference>
<dbReference type="HOGENOM" id="CLU_085608_0_0_2"/>